<feature type="domain" description="HPr" evidence="1">
    <location>
        <begin position="16"/>
        <end position="77"/>
    </location>
</feature>
<name>A0AAT9TRH1_9CAUD</name>
<accession>A0AAT9TRH1</accession>
<dbReference type="SUPFAM" id="SSF55594">
    <property type="entry name" value="HPr-like"/>
    <property type="match status" value="1"/>
</dbReference>
<organism evidence="2">
    <name type="scientific">Enterocloster phage PMBT24</name>
    <dbReference type="NCBI Taxonomy" id="3025413"/>
    <lineage>
        <taxon>Viruses</taxon>
        <taxon>Duplodnaviria</taxon>
        <taxon>Heunggongvirae</taxon>
        <taxon>Uroviricota</taxon>
        <taxon>Caudoviricetes</taxon>
    </lineage>
</organism>
<dbReference type="EMBL" id="OQ326496">
    <property type="protein sequence ID" value="WDQ45469.1"/>
    <property type="molecule type" value="Genomic_DNA"/>
</dbReference>
<proteinExistence type="predicted"/>
<dbReference type="Gene3D" id="3.30.1340.10">
    <property type="entry name" value="HPr-like"/>
    <property type="match status" value="1"/>
</dbReference>
<reference evidence="2" key="2">
    <citation type="journal article" date="2024" name="Heliyon">
        <title>Complete genome sequence of the novel virulent phage PMBT24 infecting Enterocloster bolteae from the human gut.</title>
        <authorList>
            <person name="Sprotte S."/>
            <person name="Brinks E."/>
            <person name="Neve H."/>
            <person name="Franz C.M.A.P."/>
        </authorList>
    </citation>
    <scope>NUCLEOTIDE SEQUENCE</scope>
</reference>
<protein>
    <submittedName>
        <fullName evidence="2">Phosphocarrier protein</fullName>
    </submittedName>
</protein>
<dbReference type="InterPro" id="IPR000032">
    <property type="entry name" value="HPr-like"/>
</dbReference>
<sequence length="78" mass="9284">MTKYKIHFHTPEEVKAFVEFTSQQNYDIDISLNHYTIDAKSIMGIFSLDLSRELVVTFHCSDEETKEFYENFQKLLDN</sequence>
<evidence type="ECO:0000313" key="2">
    <source>
        <dbReference type="EMBL" id="WDQ45469.1"/>
    </source>
</evidence>
<dbReference type="Pfam" id="PF00381">
    <property type="entry name" value="PTS-HPr"/>
    <property type="match status" value="1"/>
</dbReference>
<dbReference type="InterPro" id="IPR035895">
    <property type="entry name" value="HPr-like_sf"/>
</dbReference>
<evidence type="ECO:0000259" key="1">
    <source>
        <dbReference type="Pfam" id="PF00381"/>
    </source>
</evidence>
<reference evidence="2" key="1">
    <citation type="submission" date="2023-01" db="EMBL/GenBank/DDBJ databases">
        <authorList>
            <person name="Sprotte S."/>
            <person name="Brinks E."/>
        </authorList>
    </citation>
    <scope>NUCLEOTIDE SEQUENCE</scope>
</reference>